<name>A0A7J9F4D9_9ROSI</name>
<evidence type="ECO:0000313" key="2">
    <source>
        <dbReference type="EMBL" id="MBA0780166.1"/>
    </source>
</evidence>
<organism evidence="2 3">
    <name type="scientific">Gossypium trilobum</name>
    <dbReference type="NCBI Taxonomy" id="34281"/>
    <lineage>
        <taxon>Eukaryota</taxon>
        <taxon>Viridiplantae</taxon>
        <taxon>Streptophyta</taxon>
        <taxon>Embryophyta</taxon>
        <taxon>Tracheophyta</taxon>
        <taxon>Spermatophyta</taxon>
        <taxon>Magnoliopsida</taxon>
        <taxon>eudicotyledons</taxon>
        <taxon>Gunneridae</taxon>
        <taxon>Pentapetalae</taxon>
        <taxon>rosids</taxon>
        <taxon>malvids</taxon>
        <taxon>Malvales</taxon>
        <taxon>Malvaceae</taxon>
        <taxon>Malvoideae</taxon>
        <taxon>Gossypium</taxon>
    </lineage>
</organism>
<dbReference type="AlphaFoldDB" id="A0A7J9F4D9"/>
<protein>
    <recommendedName>
        <fullName evidence="1">Zinc knuckle CX2CX4HX4C domain-containing protein</fullName>
    </recommendedName>
</protein>
<dbReference type="InterPro" id="IPR025836">
    <property type="entry name" value="Zn_knuckle_CX2CX4HX4C"/>
</dbReference>
<reference evidence="2 3" key="1">
    <citation type="journal article" date="2019" name="Genome Biol. Evol.">
        <title>Insights into the evolution of the New World diploid cottons (Gossypium, subgenus Houzingenia) based on genome sequencing.</title>
        <authorList>
            <person name="Grover C.E."/>
            <person name="Arick M.A. 2nd"/>
            <person name="Thrash A."/>
            <person name="Conover J.L."/>
            <person name="Sanders W.S."/>
            <person name="Peterson D.G."/>
            <person name="Frelichowski J.E."/>
            <person name="Scheffler J.A."/>
            <person name="Scheffler B.E."/>
            <person name="Wendel J.F."/>
        </authorList>
    </citation>
    <scope>NUCLEOTIDE SEQUENCE [LARGE SCALE GENOMIC DNA]</scope>
    <source>
        <strain evidence="2">8</strain>
        <tissue evidence="2">Leaf</tissue>
    </source>
</reference>
<evidence type="ECO:0000313" key="3">
    <source>
        <dbReference type="Proteomes" id="UP000593568"/>
    </source>
</evidence>
<gene>
    <name evidence="2" type="ORF">Gotri_004305</name>
</gene>
<dbReference type="EMBL" id="JABEZW010000011">
    <property type="protein sequence ID" value="MBA0780166.1"/>
    <property type="molecule type" value="Genomic_DNA"/>
</dbReference>
<dbReference type="Pfam" id="PF14392">
    <property type="entry name" value="zf-CCHC_4"/>
    <property type="match status" value="1"/>
</dbReference>
<keyword evidence="3" id="KW-1185">Reference proteome</keyword>
<feature type="domain" description="Zinc knuckle CX2CX4HX4C" evidence="1">
    <location>
        <begin position="13"/>
        <end position="59"/>
    </location>
</feature>
<evidence type="ECO:0000259" key="1">
    <source>
        <dbReference type="Pfam" id="PF14392"/>
    </source>
</evidence>
<proteinExistence type="predicted"/>
<accession>A0A7J9F4D9</accession>
<comment type="caution">
    <text evidence="2">The sequence shown here is derived from an EMBL/GenBank/DDBJ whole genome shotgun (WGS) entry which is preliminary data.</text>
</comment>
<sequence length="92" mass="11116">MGLRSYMRIKVCIDVRLPLKRKKIFLFSPKNIGYVHFKYERLTLFCFFCGKLGHSDSFYEERMSLGFEVAEIGDPSLHLRRHQWSIILRRWC</sequence>
<dbReference type="Proteomes" id="UP000593568">
    <property type="component" value="Unassembled WGS sequence"/>
</dbReference>